<evidence type="ECO:0000313" key="1">
    <source>
        <dbReference type="EMBL" id="DAE22062.1"/>
    </source>
</evidence>
<name>A0A8S5QS86_9CAUD</name>
<reference evidence="1" key="1">
    <citation type="journal article" date="2021" name="Proc. Natl. Acad. Sci. U.S.A.">
        <title>A Catalog of Tens of Thousands of Viruses from Human Metagenomes Reveals Hidden Associations with Chronic Diseases.</title>
        <authorList>
            <person name="Tisza M.J."/>
            <person name="Buck C.B."/>
        </authorList>
    </citation>
    <scope>NUCLEOTIDE SEQUENCE</scope>
    <source>
        <strain evidence="1">CtBtS10</strain>
    </source>
</reference>
<organism evidence="1">
    <name type="scientific">Siphoviridae sp. ctBtS10</name>
    <dbReference type="NCBI Taxonomy" id="2826190"/>
    <lineage>
        <taxon>Viruses</taxon>
        <taxon>Duplodnaviria</taxon>
        <taxon>Heunggongvirae</taxon>
        <taxon>Uroviricota</taxon>
        <taxon>Caudoviricetes</taxon>
    </lineage>
</organism>
<accession>A0A8S5QS86</accession>
<sequence>MITFTDKRLYAKGICSAQLQDPSTGEILSQSDKFSTGNIQFSANTDPLRAGLGNGIATIIASDSDTQVNFTRADFDLMSKMMAVGGTVNYNAVSPVCQTVEATGTSLKADVSKLVPVAQYGYSNIFCYVQEVGAASSYAVGGVPYPIDPATGAITGFTAENGKSYKVWYFAKKPAAQVGIVNGAFNGRIVHFTAQIAVYQNVSGKNKGTRWGWGYLIVPRLYLNPEGANTTGDQTNYDTTTITGRAINEDAEVVSAECDACGGMGTVAYMVLVPDEESDEVAGLAVIGGVVSVAASGTAPVNAKMLMKNGELVTPSPASLLKYTVTAGTATGTTVSADGIVTAGSTEGTGSITIQYPAEGAAKYTTQAVLEVTAE</sequence>
<dbReference type="EMBL" id="BK015725">
    <property type="protein sequence ID" value="DAE22062.1"/>
    <property type="molecule type" value="Genomic_DNA"/>
</dbReference>
<proteinExistence type="predicted"/>
<protein>
    <submittedName>
        <fullName evidence="1">Uncharacterized protein</fullName>
    </submittedName>
</protein>